<feature type="non-terminal residue" evidence="1">
    <location>
        <position position="1"/>
    </location>
</feature>
<name>A0ABU7CPS9_9TELE</name>
<protein>
    <submittedName>
        <fullName evidence="1">Uncharacterized protein</fullName>
    </submittedName>
</protein>
<sequence>PVQIRGLRWLAPIFRLAVDSGRRWGDTAQACYRENRERIYFFPRYLVLARHW</sequence>
<proteinExistence type="predicted"/>
<dbReference type="Proteomes" id="UP001352852">
    <property type="component" value="Unassembled WGS sequence"/>
</dbReference>
<comment type="caution">
    <text evidence="1">The sequence shown here is derived from an EMBL/GenBank/DDBJ whole genome shotgun (WGS) entry which is preliminary data.</text>
</comment>
<gene>
    <name evidence="1" type="ORF">CHARACLAT_017430</name>
</gene>
<reference evidence="1 2" key="1">
    <citation type="submission" date="2021-06" db="EMBL/GenBank/DDBJ databases">
        <authorList>
            <person name="Palmer J.M."/>
        </authorList>
    </citation>
    <scope>NUCLEOTIDE SEQUENCE [LARGE SCALE GENOMIC DNA]</scope>
    <source>
        <strain evidence="1 2">CL_MEX2019</strain>
        <tissue evidence="1">Muscle</tissue>
    </source>
</reference>
<keyword evidence="2" id="KW-1185">Reference proteome</keyword>
<evidence type="ECO:0000313" key="1">
    <source>
        <dbReference type="EMBL" id="MED6264697.1"/>
    </source>
</evidence>
<dbReference type="EMBL" id="JAHUTJ010001463">
    <property type="protein sequence ID" value="MED6264697.1"/>
    <property type="molecule type" value="Genomic_DNA"/>
</dbReference>
<accession>A0ABU7CPS9</accession>
<organism evidence="1 2">
    <name type="scientific">Characodon lateralis</name>
    <dbReference type="NCBI Taxonomy" id="208331"/>
    <lineage>
        <taxon>Eukaryota</taxon>
        <taxon>Metazoa</taxon>
        <taxon>Chordata</taxon>
        <taxon>Craniata</taxon>
        <taxon>Vertebrata</taxon>
        <taxon>Euteleostomi</taxon>
        <taxon>Actinopterygii</taxon>
        <taxon>Neopterygii</taxon>
        <taxon>Teleostei</taxon>
        <taxon>Neoteleostei</taxon>
        <taxon>Acanthomorphata</taxon>
        <taxon>Ovalentaria</taxon>
        <taxon>Atherinomorphae</taxon>
        <taxon>Cyprinodontiformes</taxon>
        <taxon>Goodeidae</taxon>
        <taxon>Characodon</taxon>
    </lineage>
</organism>
<evidence type="ECO:0000313" key="2">
    <source>
        <dbReference type="Proteomes" id="UP001352852"/>
    </source>
</evidence>